<dbReference type="PANTHER" id="PTHR30036">
    <property type="entry name" value="D-XYLOSE-BINDING PERIPLASMIC PROTEIN"/>
    <property type="match status" value="1"/>
</dbReference>
<name>A0A1E7KKB2_9ACTN</name>
<dbReference type="RefSeq" id="WP_070196127.1">
    <property type="nucleotide sequence ID" value="NZ_LJGU01000114.1"/>
</dbReference>
<dbReference type="InterPro" id="IPR050555">
    <property type="entry name" value="Bact_Solute-Bind_Prot2"/>
</dbReference>
<feature type="domain" description="Periplasmic binding protein" evidence="3">
    <location>
        <begin position="42"/>
        <end position="283"/>
    </location>
</feature>
<evidence type="ECO:0000259" key="3">
    <source>
        <dbReference type="Pfam" id="PF13407"/>
    </source>
</evidence>
<dbReference type="CDD" id="cd06312">
    <property type="entry name" value="PBP1_ABC_sugar_binding-like"/>
    <property type="match status" value="1"/>
</dbReference>
<dbReference type="SUPFAM" id="SSF53822">
    <property type="entry name" value="Periplasmic binding protein-like I"/>
    <property type="match status" value="1"/>
</dbReference>
<organism evidence="4 5">
    <name type="scientific">Streptomyces oceani</name>
    <dbReference type="NCBI Taxonomy" id="1075402"/>
    <lineage>
        <taxon>Bacteria</taxon>
        <taxon>Bacillati</taxon>
        <taxon>Actinomycetota</taxon>
        <taxon>Actinomycetes</taxon>
        <taxon>Kitasatosporales</taxon>
        <taxon>Streptomycetaceae</taxon>
        <taxon>Streptomyces</taxon>
    </lineage>
</organism>
<gene>
    <name evidence="4" type="ORF">AN216_08715</name>
</gene>
<comment type="caution">
    <text evidence="4">The sequence shown here is derived from an EMBL/GenBank/DDBJ whole genome shotgun (WGS) entry which is preliminary data.</text>
</comment>
<dbReference type="Gene3D" id="3.40.50.2300">
    <property type="match status" value="2"/>
</dbReference>
<evidence type="ECO:0000256" key="1">
    <source>
        <dbReference type="ARBA" id="ARBA00004196"/>
    </source>
</evidence>
<dbReference type="STRING" id="1075402.AN216_08715"/>
<evidence type="ECO:0000313" key="5">
    <source>
        <dbReference type="Proteomes" id="UP000176101"/>
    </source>
</evidence>
<protein>
    <submittedName>
        <fullName evidence="4">Sugar ABC transporter substrate-binding protein</fullName>
    </submittedName>
</protein>
<dbReference type="Pfam" id="PF13407">
    <property type="entry name" value="Peripla_BP_4"/>
    <property type="match status" value="1"/>
</dbReference>
<proteinExistence type="inferred from homology"/>
<dbReference type="InterPro" id="IPR028082">
    <property type="entry name" value="Peripla_BP_I"/>
</dbReference>
<comment type="subcellular location">
    <subcellularLocation>
        <location evidence="1">Cell envelope</location>
    </subcellularLocation>
</comment>
<dbReference type="GO" id="GO:0030288">
    <property type="term" value="C:outer membrane-bounded periplasmic space"/>
    <property type="evidence" value="ECO:0007669"/>
    <property type="project" value="TreeGrafter"/>
</dbReference>
<reference evidence="4 5" key="1">
    <citation type="journal article" date="2016" name="Front. Microbiol.">
        <title>Comparative Genomics Analysis of Streptomyces Species Reveals Their Adaptation to the Marine Environment and Their Diversity at the Genomic Level.</title>
        <authorList>
            <person name="Tian X."/>
            <person name="Zhang Z."/>
            <person name="Yang T."/>
            <person name="Chen M."/>
            <person name="Li J."/>
            <person name="Chen F."/>
            <person name="Yang J."/>
            <person name="Li W."/>
            <person name="Zhang B."/>
            <person name="Zhang Z."/>
            <person name="Wu J."/>
            <person name="Zhang C."/>
            <person name="Long L."/>
            <person name="Xiao J."/>
        </authorList>
    </citation>
    <scope>NUCLEOTIDE SEQUENCE [LARGE SCALE GENOMIC DNA]</scope>
    <source>
        <strain evidence="4 5">SCSIO 02100</strain>
    </source>
</reference>
<dbReference type="PATRIC" id="fig|1075402.3.peg.4557"/>
<dbReference type="InterPro" id="IPR025997">
    <property type="entry name" value="SBP_2_dom"/>
</dbReference>
<dbReference type="OrthoDB" id="257716at2"/>
<keyword evidence="5" id="KW-1185">Reference proteome</keyword>
<sequence length="322" mass="34175">MLAAVLVTVLAGCSSTGGKRAEEERNAAGGEAAVDTPRWKVAMVTHSGDGDTFWDIVQSGAEQAATKDNIEFIYAHDKDAGQQAQLAKSMIDKDVDGLIVTLAKPAAMKSVVRKAVKADIPVITINSGQEKSADFGALTHIGQDEVIAGEAVGEELNERDRKKALCVLHEQGNIGHEQRCDGVRETFDGQVKKLYVDGTNMPDVESSVTAKLQSDSAVDSVVTLGAPFAPTAVKAAEQAGSDAEVATFDLNAKVAEGLSDGSIGFAVDQQPYLQGYQAVDLMWLHHYNANMLGGGKPVFTGPQILTEKDAEKLAEYTKRGTR</sequence>
<dbReference type="EMBL" id="LJGU01000114">
    <property type="protein sequence ID" value="OEV04378.1"/>
    <property type="molecule type" value="Genomic_DNA"/>
</dbReference>
<accession>A0A1E7KKB2</accession>
<dbReference type="Proteomes" id="UP000176101">
    <property type="component" value="Unassembled WGS sequence"/>
</dbReference>
<dbReference type="PANTHER" id="PTHR30036:SF7">
    <property type="entry name" value="ABC TRANSPORTER PERIPLASMIC-BINDING PROTEIN YPHF"/>
    <property type="match status" value="1"/>
</dbReference>
<comment type="similarity">
    <text evidence="2">Belongs to the bacterial solute-binding protein 2 family.</text>
</comment>
<evidence type="ECO:0000313" key="4">
    <source>
        <dbReference type="EMBL" id="OEV04378.1"/>
    </source>
</evidence>
<dbReference type="AlphaFoldDB" id="A0A1E7KKB2"/>
<evidence type="ECO:0000256" key="2">
    <source>
        <dbReference type="ARBA" id="ARBA00007639"/>
    </source>
</evidence>
<dbReference type="GO" id="GO:0030246">
    <property type="term" value="F:carbohydrate binding"/>
    <property type="evidence" value="ECO:0007669"/>
    <property type="project" value="TreeGrafter"/>
</dbReference>